<keyword evidence="4" id="KW-0690">Ribosome biogenesis</keyword>
<dbReference type="FunFam" id="2.40.10.230:FF:000002">
    <property type="entry name" value="H/ACA ribonucleoprotein complex non-core subunit NAF1"/>
    <property type="match status" value="1"/>
</dbReference>
<evidence type="ECO:0000256" key="9">
    <source>
        <dbReference type="SAM" id="MobiDB-lite"/>
    </source>
</evidence>
<dbReference type="InParanoid" id="A0A7M7K1R3"/>
<dbReference type="GO" id="GO:0000493">
    <property type="term" value="P:box H/ACA snoRNP assembly"/>
    <property type="evidence" value="ECO:0007669"/>
    <property type="project" value="InterPro"/>
</dbReference>
<dbReference type="GeneID" id="111249909"/>
<dbReference type="Proteomes" id="UP000594260">
    <property type="component" value="Unplaced"/>
</dbReference>
<evidence type="ECO:0000256" key="3">
    <source>
        <dbReference type="ARBA" id="ARBA00021438"/>
    </source>
</evidence>
<keyword evidence="7" id="KW-0694">RNA-binding</keyword>
<dbReference type="GO" id="GO:0006364">
    <property type="term" value="P:rRNA processing"/>
    <property type="evidence" value="ECO:0007669"/>
    <property type="project" value="UniProtKB-KW"/>
</dbReference>
<name>A0A7M7K1R3_VARDE</name>
<feature type="compositionally biased region" description="Basic and acidic residues" evidence="9">
    <location>
        <begin position="257"/>
        <end position="266"/>
    </location>
</feature>
<evidence type="ECO:0000256" key="5">
    <source>
        <dbReference type="ARBA" id="ARBA00022552"/>
    </source>
</evidence>
<keyword evidence="6" id="KW-0597">Phosphoprotein</keyword>
<evidence type="ECO:0000256" key="6">
    <source>
        <dbReference type="ARBA" id="ARBA00022553"/>
    </source>
</evidence>
<reference evidence="10" key="1">
    <citation type="submission" date="2021-01" db="UniProtKB">
        <authorList>
            <consortium name="EnsemblMetazoa"/>
        </authorList>
    </citation>
    <scope>IDENTIFICATION</scope>
</reference>
<dbReference type="InterPro" id="IPR009000">
    <property type="entry name" value="Transl_B-barrel_sf"/>
</dbReference>
<comment type="subcellular location">
    <subcellularLocation>
        <location evidence="1">Nucleus</location>
    </subcellularLocation>
</comment>
<dbReference type="Pfam" id="PF04410">
    <property type="entry name" value="Gar1"/>
    <property type="match status" value="1"/>
</dbReference>
<dbReference type="Gene3D" id="2.40.10.230">
    <property type="entry name" value="Probable tRNA pseudouridine synthase domain"/>
    <property type="match status" value="1"/>
</dbReference>
<feature type="region of interest" description="Disordered" evidence="9">
    <location>
        <begin position="1"/>
        <end position="26"/>
    </location>
</feature>
<dbReference type="PANTHER" id="PTHR31633:SF1">
    <property type="entry name" value="H_ACA RIBONUCLEOPROTEIN COMPLEX NON-CORE SUBUNIT NAF1"/>
    <property type="match status" value="1"/>
</dbReference>
<sequence>MIRNDMASSSSATITHDEFDQEEAPPTLKDFAANLLKGNIIEESAELLTVYREEDEFEDSDSDESDIVVEPAPHEEEVVEDAKTKKFGHTVKGEITLDDLPPVERLQITVAQDLLVHVGELYSFVDCLVVVESTGDHPVLNLDTALFLGDGRAVGLIFDVIGPVKRPYYVLRFNNSQEIADEHLEKGTKIFYANGHDKTFFVFEKQIRELMQMKGSDASWEHDIEPPEHELDYSNDEEEKAAKQERRAKRHLNGQLVDRRGSKDDNNNNSNGSNNNNGSNNYRNRRKSRADILSDDGPSTAGPNGSTSTLPRRHSQDFRPRLPLQQQSLVRRINVNNRNNFRNRNPMGVHHSNMTAQHSYVMPYPQAYPQVAQDPWSMSRGQYNAVLPMPQPVYGPGTNCPVVFSGSPYIAPQFPPGVQFLHGAQFPPPLYMAPPPAPPPSGQYPGPYQVGQPR</sequence>
<feature type="region of interest" description="Disordered" evidence="9">
    <location>
        <begin position="218"/>
        <end position="323"/>
    </location>
</feature>
<evidence type="ECO:0000256" key="1">
    <source>
        <dbReference type="ARBA" id="ARBA00004123"/>
    </source>
</evidence>
<organism evidence="10 11">
    <name type="scientific">Varroa destructor</name>
    <name type="common">Honeybee mite</name>
    <dbReference type="NCBI Taxonomy" id="109461"/>
    <lineage>
        <taxon>Eukaryota</taxon>
        <taxon>Metazoa</taxon>
        <taxon>Ecdysozoa</taxon>
        <taxon>Arthropoda</taxon>
        <taxon>Chelicerata</taxon>
        <taxon>Arachnida</taxon>
        <taxon>Acari</taxon>
        <taxon>Parasitiformes</taxon>
        <taxon>Mesostigmata</taxon>
        <taxon>Gamasina</taxon>
        <taxon>Dermanyssoidea</taxon>
        <taxon>Varroidae</taxon>
        <taxon>Varroa</taxon>
    </lineage>
</organism>
<feature type="compositionally biased region" description="Low complexity" evidence="9">
    <location>
        <begin position="267"/>
        <end position="282"/>
    </location>
</feature>
<proteinExistence type="inferred from homology"/>
<dbReference type="SUPFAM" id="SSF50447">
    <property type="entry name" value="Translation proteins"/>
    <property type="match status" value="1"/>
</dbReference>
<accession>A0A7M7K1R3</accession>
<evidence type="ECO:0000256" key="7">
    <source>
        <dbReference type="ARBA" id="ARBA00022884"/>
    </source>
</evidence>
<dbReference type="RefSeq" id="XP_022660108.1">
    <property type="nucleotide sequence ID" value="XM_022804373.1"/>
</dbReference>
<dbReference type="InterPro" id="IPR038664">
    <property type="entry name" value="Gar1/Naf1_Cbf5-bd_sf"/>
</dbReference>
<keyword evidence="8" id="KW-0539">Nucleus</keyword>
<feature type="compositionally biased region" description="Pro residues" evidence="9">
    <location>
        <begin position="429"/>
        <end position="442"/>
    </location>
</feature>
<feature type="compositionally biased region" description="Polar residues" evidence="9">
    <location>
        <begin position="1"/>
        <end position="14"/>
    </location>
</feature>
<dbReference type="PANTHER" id="PTHR31633">
    <property type="entry name" value="H/ACA RIBONUCLEOPROTEIN COMPLEX NON-CORE SUBUNIT NAF1"/>
    <property type="match status" value="1"/>
</dbReference>
<dbReference type="GO" id="GO:0003723">
    <property type="term" value="F:RNA binding"/>
    <property type="evidence" value="ECO:0007669"/>
    <property type="project" value="UniProtKB-KW"/>
</dbReference>
<dbReference type="KEGG" id="vde:111249909"/>
<comment type="similarity">
    <text evidence="2">Belongs to the NAF1 family.</text>
</comment>
<dbReference type="GO" id="GO:0001522">
    <property type="term" value="P:pseudouridine synthesis"/>
    <property type="evidence" value="ECO:0007669"/>
    <property type="project" value="InterPro"/>
</dbReference>
<keyword evidence="5" id="KW-0698">rRNA processing</keyword>
<evidence type="ECO:0000256" key="8">
    <source>
        <dbReference type="ARBA" id="ARBA00023242"/>
    </source>
</evidence>
<keyword evidence="11" id="KW-1185">Reference proteome</keyword>
<evidence type="ECO:0000256" key="4">
    <source>
        <dbReference type="ARBA" id="ARBA00022517"/>
    </source>
</evidence>
<dbReference type="GO" id="GO:0043489">
    <property type="term" value="P:RNA stabilization"/>
    <property type="evidence" value="ECO:0007669"/>
    <property type="project" value="UniProtKB-ARBA"/>
</dbReference>
<dbReference type="OMA" id="PEHELDY"/>
<dbReference type="InterPro" id="IPR040309">
    <property type="entry name" value="Naf1"/>
</dbReference>
<evidence type="ECO:0000256" key="2">
    <source>
        <dbReference type="ARBA" id="ARBA00009801"/>
    </source>
</evidence>
<evidence type="ECO:0000313" key="11">
    <source>
        <dbReference type="Proteomes" id="UP000594260"/>
    </source>
</evidence>
<dbReference type="AlphaFoldDB" id="A0A7M7K1R3"/>
<feature type="compositionally biased region" description="Polar residues" evidence="9">
    <location>
        <begin position="301"/>
        <end position="310"/>
    </location>
</feature>
<protein>
    <recommendedName>
        <fullName evidence="3">H/ACA ribonucleoprotein complex non-core subunit NAF1</fullName>
    </recommendedName>
</protein>
<evidence type="ECO:0000313" key="10">
    <source>
        <dbReference type="EnsemblMetazoa" id="XP_022660108"/>
    </source>
</evidence>
<dbReference type="InterPro" id="IPR007504">
    <property type="entry name" value="H/ACA_rnp_Gar1/Naf1"/>
</dbReference>
<feature type="compositionally biased region" description="Basic and acidic residues" evidence="9">
    <location>
        <begin position="219"/>
        <end position="232"/>
    </location>
</feature>
<dbReference type="EnsemblMetazoa" id="XM_022804373">
    <property type="protein sequence ID" value="XP_022660108"/>
    <property type="gene ID" value="LOC111249909"/>
</dbReference>
<dbReference type="OrthoDB" id="21550at2759"/>
<feature type="compositionally biased region" description="Low complexity" evidence="9">
    <location>
        <begin position="443"/>
        <end position="454"/>
    </location>
</feature>
<dbReference type="GO" id="GO:0005732">
    <property type="term" value="C:sno(s)RNA-containing ribonucleoprotein complex"/>
    <property type="evidence" value="ECO:0007669"/>
    <property type="project" value="InterPro"/>
</dbReference>
<feature type="region of interest" description="Disordered" evidence="9">
    <location>
        <begin position="429"/>
        <end position="454"/>
    </location>
</feature>
<dbReference type="GO" id="GO:0005634">
    <property type="term" value="C:nucleus"/>
    <property type="evidence" value="ECO:0007669"/>
    <property type="project" value="UniProtKB-SubCell"/>
</dbReference>